<dbReference type="Proteomes" id="UP000799438">
    <property type="component" value="Unassembled WGS sequence"/>
</dbReference>
<accession>A0A6A6BA17</accession>
<dbReference type="Gene3D" id="1.50.10.10">
    <property type="match status" value="1"/>
</dbReference>
<dbReference type="InterPro" id="IPR008928">
    <property type="entry name" value="6-hairpin_glycosidase_sf"/>
</dbReference>
<protein>
    <recommendedName>
        <fullName evidence="4">Glycoside hydrolase family 65 protein</fullName>
    </recommendedName>
</protein>
<sequence length="698" mass="77128">MARLRGWPSLAISLLLTLSHATIDRKSIVRRFNPRRNSTRHDTPMQLGNGNFAFGADITGLQSVLPWNILSSWCWHNSSLPTTPGQTSPQDFTGQDWWTHGRLVNYNQPNPAEADISQWLISNPHRVNLARVGLVLDGQIIQESDVKTPSQELDLYSGTLRSVFCLRGNKVAVETVADPALDAVGVQVQSELLRNGTLSVFFDYPYATDDNKFETYVGLWNATSNHTSTLNAGDGHAVIEHAMDATTYYTGVTWKGKASASGPASKSHRYSLRPQGNETFSFAVAFSPEEDPPRTSHDAIKTASTEYWHSYWEAGAFIDLTSVPGPEAAELQRRTILSQYLLAVNGAGKDPPQESGLANNGWYGKFHLEMIFWHLAHWGVWNKWDLFDRSMDVYKRFLPSSLERAAAQGYSGARWGKMSDPSGRSAPGGINSLLIWQQPHPLYFAELEYRAFPTNSTLTKWNDVVTATADFMSTYAFHNATTGVYDLGPPLYPVSENTNPNATINPTFELTYWRLGLSIAAQWQQRQGKPVPEPWTQVGVNLAPLPIENDTYVLYEGVPDMWTDPELTSDHPALVGIAGWLPPPADLNATVFAQTLRRVIETWDFDASYGWDFPLLALTAARTGDSAGAVSWLLHERFGFDDVGMPLGGSRVATPYFPASGGLLLAVGMLAGGWEGEKGPKWPVGWEEARAEGFGSVL</sequence>
<dbReference type="GeneID" id="54296734"/>
<dbReference type="AlphaFoldDB" id="A0A6A6BA17"/>
<evidence type="ECO:0008006" key="4">
    <source>
        <dbReference type="Google" id="ProtNLM"/>
    </source>
</evidence>
<dbReference type="GO" id="GO:0003824">
    <property type="term" value="F:catalytic activity"/>
    <property type="evidence" value="ECO:0007669"/>
    <property type="project" value="UniProtKB-ARBA"/>
</dbReference>
<dbReference type="RefSeq" id="XP_033395054.1">
    <property type="nucleotide sequence ID" value="XM_033539238.1"/>
</dbReference>
<keyword evidence="1" id="KW-0732">Signal</keyword>
<proteinExistence type="predicted"/>
<feature type="chain" id="PRO_5025653182" description="Glycoside hydrolase family 65 protein" evidence="1">
    <location>
        <begin position="22"/>
        <end position="698"/>
    </location>
</feature>
<dbReference type="InterPro" id="IPR012341">
    <property type="entry name" value="6hp_glycosidase-like_sf"/>
</dbReference>
<dbReference type="SUPFAM" id="SSF48208">
    <property type="entry name" value="Six-hairpin glycosidases"/>
    <property type="match status" value="1"/>
</dbReference>
<dbReference type="OrthoDB" id="3534988at2759"/>
<evidence type="ECO:0000313" key="3">
    <source>
        <dbReference type="Proteomes" id="UP000799438"/>
    </source>
</evidence>
<evidence type="ECO:0000256" key="1">
    <source>
        <dbReference type="SAM" id="SignalP"/>
    </source>
</evidence>
<evidence type="ECO:0000313" key="2">
    <source>
        <dbReference type="EMBL" id="KAF2139341.1"/>
    </source>
</evidence>
<dbReference type="EMBL" id="ML995493">
    <property type="protein sequence ID" value="KAF2139341.1"/>
    <property type="molecule type" value="Genomic_DNA"/>
</dbReference>
<dbReference type="GO" id="GO:0005975">
    <property type="term" value="P:carbohydrate metabolic process"/>
    <property type="evidence" value="ECO:0007669"/>
    <property type="project" value="InterPro"/>
</dbReference>
<organism evidence="2 3">
    <name type="scientific">Aplosporella prunicola CBS 121167</name>
    <dbReference type="NCBI Taxonomy" id="1176127"/>
    <lineage>
        <taxon>Eukaryota</taxon>
        <taxon>Fungi</taxon>
        <taxon>Dikarya</taxon>
        <taxon>Ascomycota</taxon>
        <taxon>Pezizomycotina</taxon>
        <taxon>Dothideomycetes</taxon>
        <taxon>Dothideomycetes incertae sedis</taxon>
        <taxon>Botryosphaeriales</taxon>
        <taxon>Aplosporellaceae</taxon>
        <taxon>Aplosporella</taxon>
    </lineage>
</organism>
<name>A0A6A6BA17_9PEZI</name>
<feature type="signal peptide" evidence="1">
    <location>
        <begin position="1"/>
        <end position="21"/>
    </location>
</feature>
<reference evidence="2" key="1">
    <citation type="journal article" date="2020" name="Stud. Mycol.">
        <title>101 Dothideomycetes genomes: a test case for predicting lifestyles and emergence of pathogens.</title>
        <authorList>
            <person name="Haridas S."/>
            <person name="Albert R."/>
            <person name="Binder M."/>
            <person name="Bloem J."/>
            <person name="Labutti K."/>
            <person name="Salamov A."/>
            <person name="Andreopoulos B."/>
            <person name="Baker S."/>
            <person name="Barry K."/>
            <person name="Bills G."/>
            <person name="Bluhm B."/>
            <person name="Cannon C."/>
            <person name="Castanera R."/>
            <person name="Culley D."/>
            <person name="Daum C."/>
            <person name="Ezra D."/>
            <person name="Gonzalez J."/>
            <person name="Henrissat B."/>
            <person name="Kuo A."/>
            <person name="Liang C."/>
            <person name="Lipzen A."/>
            <person name="Lutzoni F."/>
            <person name="Magnuson J."/>
            <person name="Mondo S."/>
            <person name="Nolan M."/>
            <person name="Ohm R."/>
            <person name="Pangilinan J."/>
            <person name="Park H.-J."/>
            <person name="Ramirez L."/>
            <person name="Alfaro M."/>
            <person name="Sun H."/>
            <person name="Tritt A."/>
            <person name="Yoshinaga Y."/>
            <person name="Zwiers L.-H."/>
            <person name="Turgeon B."/>
            <person name="Goodwin S."/>
            <person name="Spatafora J."/>
            <person name="Crous P."/>
            <person name="Grigoriev I."/>
        </authorList>
    </citation>
    <scope>NUCLEOTIDE SEQUENCE</scope>
    <source>
        <strain evidence="2">CBS 121167</strain>
    </source>
</reference>
<keyword evidence="3" id="KW-1185">Reference proteome</keyword>
<gene>
    <name evidence="2" type="ORF">K452DRAFT_275544</name>
</gene>